<name>L9VZL3_9EURY</name>
<feature type="transmembrane region" description="Helical" evidence="2">
    <location>
        <begin position="36"/>
        <end position="55"/>
    </location>
</feature>
<protein>
    <submittedName>
        <fullName evidence="3">Uncharacterized protein</fullName>
    </submittedName>
</protein>
<keyword evidence="2" id="KW-0812">Transmembrane</keyword>
<sequence length="293" mass="32037">MTNNDADGGDTDTSAVVGTRFIDDVFPALNTRRVRYLIASGLALVSLGVAAVIAFSTGPLPTWLRQQLTSAVPALPVTTSQALLVGALGGLGVLYLRYDTTTGEQAGFLVDETAPPEASRNAPRIAGDTFDRKRRDALDEIRLKRVQYRETEPRQTLRELVRTVVQLSENCSAGEAERAVDDGTWTSDPVAQAFCSETIAYPTHLRLLRWARSDIAYETALTRTTNALTRFVERELETRSATTASQDDSQPPTNWLETIETAIQGVWGAPQPTSRTDERSQPRDPEGGLRGDD</sequence>
<feature type="transmembrane region" description="Helical" evidence="2">
    <location>
        <begin position="75"/>
        <end position="96"/>
    </location>
</feature>
<proteinExistence type="predicted"/>
<feature type="region of interest" description="Disordered" evidence="1">
    <location>
        <begin position="236"/>
        <end position="293"/>
    </location>
</feature>
<dbReference type="OrthoDB" id="307812at2157"/>
<keyword evidence="2" id="KW-0472">Membrane</keyword>
<feature type="compositionally biased region" description="Polar residues" evidence="1">
    <location>
        <begin position="239"/>
        <end position="256"/>
    </location>
</feature>
<organism evidence="3 4">
    <name type="scientific">Natronorubrum bangense JCM 10635</name>
    <dbReference type="NCBI Taxonomy" id="1227500"/>
    <lineage>
        <taxon>Archaea</taxon>
        <taxon>Methanobacteriati</taxon>
        <taxon>Methanobacteriota</taxon>
        <taxon>Stenosarchaea group</taxon>
        <taxon>Halobacteria</taxon>
        <taxon>Halobacteriales</taxon>
        <taxon>Natrialbaceae</taxon>
        <taxon>Natronorubrum</taxon>
    </lineage>
</organism>
<evidence type="ECO:0000256" key="1">
    <source>
        <dbReference type="SAM" id="MobiDB-lite"/>
    </source>
</evidence>
<dbReference type="PATRIC" id="fig|1227500.6.peg.4080"/>
<dbReference type="InterPro" id="IPR055693">
    <property type="entry name" value="DUF7269"/>
</dbReference>
<comment type="caution">
    <text evidence="3">The sequence shown here is derived from an EMBL/GenBank/DDBJ whole genome shotgun (WGS) entry which is preliminary data.</text>
</comment>
<dbReference type="EMBL" id="AOHY01000059">
    <property type="protein sequence ID" value="ELY42660.1"/>
    <property type="molecule type" value="Genomic_DNA"/>
</dbReference>
<gene>
    <name evidence="3" type="ORF">C494_20198</name>
</gene>
<dbReference type="RefSeq" id="WP_006068142.1">
    <property type="nucleotide sequence ID" value="NZ_AOHY01000059.1"/>
</dbReference>
<dbReference type="Pfam" id="PF23933">
    <property type="entry name" value="DUF7269"/>
    <property type="match status" value="1"/>
</dbReference>
<evidence type="ECO:0000313" key="3">
    <source>
        <dbReference type="EMBL" id="ELY42660.1"/>
    </source>
</evidence>
<feature type="compositionally biased region" description="Basic and acidic residues" evidence="1">
    <location>
        <begin position="275"/>
        <end position="293"/>
    </location>
</feature>
<reference evidence="3 4" key="1">
    <citation type="journal article" date="2014" name="PLoS Genet.">
        <title>Phylogenetically driven sequencing of extremely halophilic archaea reveals strategies for static and dynamic osmo-response.</title>
        <authorList>
            <person name="Becker E.A."/>
            <person name="Seitzer P.M."/>
            <person name="Tritt A."/>
            <person name="Larsen D."/>
            <person name="Krusor M."/>
            <person name="Yao A.I."/>
            <person name="Wu D."/>
            <person name="Madern D."/>
            <person name="Eisen J.A."/>
            <person name="Darling A.E."/>
            <person name="Facciotti M.T."/>
        </authorList>
    </citation>
    <scope>NUCLEOTIDE SEQUENCE [LARGE SCALE GENOMIC DNA]</scope>
    <source>
        <strain evidence="3 4">JCM 10635</strain>
    </source>
</reference>
<accession>L9VZL3</accession>
<keyword evidence="2" id="KW-1133">Transmembrane helix</keyword>
<evidence type="ECO:0000313" key="4">
    <source>
        <dbReference type="Proteomes" id="UP000011690"/>
    </source>
</evidence>
<dbReference type="Proteomes" id="UP000011690">
    <property type="component" value="Unassembled WGS sequence"/>
</dbReference>
<keyword evidence="4" id="KW-1185">Reference proteome</keyword>
<dbReference type="STRING" id="1227500.C494_20198"/>
<evidence type="ECO:0000256" key="2">
    <source>
        <dbReference type="SAM" id="Phobius"/>
    </source>
</evidence>
<dbReference type="AlphaFoldDB" id="L9VZL3"/>